<name>A0A2S7D5Q2_9XANT</name>
<keyword evidence="1" id="KW-0808">Transferase</keyword>
<reference evidence="4" key="1">
    <citation type="submission" date="2016-08" db="EMBL/GenBank/DDBJ databases">
        <authorList>
            <person name="Merda D."/>
            <person name="Briand M."/>
            <person name="Taghouti G."/>
            <person name="Carrere S."/>
            <person name="Gouzy J."/>
            <person name="Portier P."/>
            <person name="Jacques M.-A."/>
            <person name="Fischer-Le Saux M."/>
        </authorList>
    </citation>
    <scope>NUCLEOTIDE SEQUENCE [LARGE SCALE GENOMIC DNA]</scope>
    <source>
        <strain evidence="4">CFBP4643</strain>
    </source>
</reference>
<dbReference type="EMBL" id="MDEI01000004">
    <property type="protein sequence ID" value="PPU69163.1"/>
    <property type="molecule type" value="Genomic_DNA"/>
</dbReference>
<dbReference type="PANTHER" id="PTHR12203:SF35">
    <property type="entry name" value="PROTEIN O-GLUCOSYLTRANSFERASE 1"/>
    <property type="match status" value="1"/>
</dbReference>
<dbReference type="InterPro" id="IPR051091">
    <property type="entry name" value="O-Glucosyltr/Glycosyltrsf_90"/>
</dbReference>
<gene>
    <name evidence="3" type="ORF">XpiCFBP4643_06445</name>
</gene>
<protein>
    <recommendedName>
        <fullName evidence="2">Glycosyl transferase CAP10 domain-containing protein</fullName>
    </recommendedName>
</protein>
<dbReference type="PANTHER" id="PTHR12203">
    <property type="entry name" value="KDEL LYS-ASP-GLU-LEU CONTAINING - RELATED"/>
    <property type="match status" value="1"/>
</dbReference>
<keyword evidence="4" id="KW-1185">Reference proteome</keyword>
<feature type="domain" description="Glycosyl transferase CAP10" evidence="2">
    <location>
        <begin position="108"/>
        <end position="360"/>
    </location>
</feature>
<evidence type="ECO:0000313" key="4">
    <source>
        <dbReference type="Proteomes" id="UP000238191"/>
    </source>
</evidence>
<dbReference type="Pfam" id="PF05686">
    <property type="entry name" value="Glyco_transf_90"/>
    <property type="match status" value="1"/>
</dbReference>
<dbReference type="GO" id="GO:0016740">
    <property type="term" value="F:transferase activity"/>
    <property type="evidence" value="ECO:0007669"/>
    <property type="project" value="UniProtKB-KW"/>
</dbReference>
<accession>A0A2S7D5Q2</accession>
<evidence type="ECO:0000259" key="2">
    <source>
        <dbReference type="SMART" id="SM00672"/>
    </source>
</evidence>
<proteinExistence type="predicted"/>
<sequence length="362" mass="41396">MTSSSAKARIEEQVDRSFSHLEANGTSDSWLDEFVSFLRSPGTFRRSPLIIHCRFDDGALRHRIVVDNPHLNRRLSRQFLPFLDRVRERLRGRADVLVLLSDSVYIVESKRIQFIEYMRHVPFMRGDWLEGDPVSSSALAIPDFTLQDENYRNEIASIDRAASHQPFSSRINLIKWRGRLTGPGYPDAENCHRFPRYHLLRLGAEHPDVLDARLTHYDNFPDTPAGNKLQEQLNALLGSTEPEIPPAEFASYKYLISTDGVASSWKRVANSLRTGSVLLMQHRWSQFFYPGLAPWEHYVPISDDMSDLLARHAWLDAHPRQAERIGCQGRLFAESLLSVTAIEEHFASVLNRCATLPHAGPR</sequence>
<dbReference type="SMR" id="A0A2S7D5Q2"/>
<dbReference type="AlphaFoldDB" id="A0A2S7D5Q2"/>
<evidence type="ECO:0000256" key="1">
    <source>
        <dbReference type="ARBA" id="ARBA00022679"/>
    </source>
</evidence>
<dbReference type="InterPro" id="IPR006598">
    <property type="entry name" value="CAP10"/>
</dbReference>
<comment type="caution">
    <text evidence="3">The sequence shown here is derived from an EMBL/GenBank/DDBJ whole genome shotgun (WGS) entry which is preliminary data.</text>
</comment>
<dbReference type="OrthoDB" id="767964at2"/>
<dbReference type="RefSeq" id="WP_046963858.1">
    <property type="nucleotide sequence ID" value="NZ_MDEI01000004.1"/>
</dbReference>
<dbReference type="SMART" id="SM00672">
    <property type="entry name" value="CAP10"/>
    <property type="match status" value="1"/>
</dbReference>
<organism evidence="3 4">
    <name type="scientific">Xanthomonas pisi</name>
    <dbReference type="NCBI Taxonomy" id="56457"/>
    <lineage>
        <taxon>Bacteria</taxon>
        <taxon>Pseudomonadati</taxon>
        <taxon>Pseudomonadota</taxon>
        <taxon>Gammaproteobacteria</taxon>
        <taxon>Lysobacterales</taxon>
        <taxon>Lysobacteraceae</taxon>
        <taxon>Xanthomonas</taxon>
    </lineage>
</organism>
<evidence type="ECO:0000313" key="3">
    <source>
        <dbReference type="EMBL" id="PPU69163.1"/>
    </source>
</evidence>
<dbReference type="Proteomes" id="UP000238191">
    <property type="component" value="Unassembled WGS sequence"/>
</dbReference>